<dbReference type="EMBL" id="UOGD01000435">
    <property type="protein sequence ID" value="VAX29023.1"/>
    <property type="molecule type" value="Genomic_DNA"/>
</dbReference>
<evidence type="ECO:0000256" key="1">
    <source>
        <dbReference type="SAM" id="Phobius"/>
    </source>
</evidence>
<sequence length="420" mass="48134">MQSNSIVTAYAPPFKIVAKYFIAAIIDFVILNFLLMLNYEDITGFYFQPKILAITHMLTLGWISMTIFGALFQLVPVVLETKLFSEKLADIQFWIFLLGVIGLVTGFWNFDTGLHLNVSAILLNIAVLIFAINMIGTFIHVKKWNITGWYLIAALIYLIITAIAGFLLTYNLWHPYITISHLQYLKLHAEVAVIGWVTMVVMGVSYKLIPMFTLSHGYSMKSSKWAFWLINIGLVGINTFFHFKNNMIEILISTLFIAVGIAFFLFQVYLIYKNRLRKKRDVGIKYSVFSFYMLGITTLFGSIFLFTDLSSIPNIYLIFGYLVFYGYLSMLIVGQMYKIVPFLAWYHKYSSKVGLEPVPMLKDMFNEKYALASYYLMSTAIVATTVSFIFNIQVALLFSFGLMFLGSLIFTFNIATILRK</sequence>
<feature type="transmembrane region" description="Helical" evidence="1">
    <location>
        <begin position="20"/>
        <end position="39"/>
    </location>
</feature>
<feature type="transmembrane region" description="Helical" evidence="1">
    <location>
        <begin position="250"/>
        <end position="272"/>
    </location>
</feature>
<evidence type="ECO:0000313" key="2">
    <source>
        <dbReference type="EMBL" id="VAX29023.1"/>
    </source>
</evidence>
<protein>
    <recommendedName>
        <fullName evidence="3">Cytochrome C and Quinol oxidase polypeptide I</fullName>
    </recommendedName>
</protein>
<evidence type="ECO:0008006" key="3">
    <source>
        <dbReference type="Google" id="ProtNLM"/>
    </source>
</evidence>
<feature type="transmembrane region" description="Helical" evidence="1">
    <location>
        <begin position="148"/>
        <end position="173"/>
    </location>
</feature>
<gene>
    <name evidence="2" type="ORF">MNBD_IGNAVI01-3036</name>
</gene>
<dbReference type="Gene3D" id="1.20.210.10">
    <property type="entry name" value="Cytochrome c oxidase-like, subunit I domain"/>
    <property type="match status" value="2"/>
</dbReference>
<dbReference type="AlphaFoldDB" id="A0A3B1CWZ2"/>
<dbReference type="InterPro" id="IPR036927">
    <property type="entry name" value="Cyt_c_oxase-like_su1_sf"/>
</dbReference>
<feature type="transmembrane region" description="Helical" evidence="1">
    <location>
        <begin position="369"/>
        <end position="390"/>
    </location>
</feature>
<dbReference type="SUPFAM" id="SSF81442">
    <property type="entry name" value="Cytochrome c oxidase subunit I-like"/>
    <property type="match status" value="1"/>
</dbReference>
<organism evidence="2">
    <name type="scientific">hydrothermal vent metagenome</name>
    <dbReference type="NCBI Taxonomy" id="652676"/>
    <lineage>
        <taxon>unclassified sequences</taxon>
        <taxon>metagenomes</taxon>
        <taxon>ecological metagenomes</taxon>
    </lineage>
</organism>
<reference evidence="2" key="1">
    <citation type="submission" date="2018-06" db="EMBL/GenBank/DDBJ databases">
        <authorList>
            <person name="Zhirakovskaya E."/>
        </authorList>
    </citation>
    <scope>NUCLEOTIDE SEQUENCE</scope>
</reference>
<feature type="transmembrane region" description="Helical" evidence="1">
    <location>
        <begin position="312"/>
        <end position="333"/>
    </location>
</feature>
<feature type="transmembrane region" description="Helical" evidence="1">
    <location>
        <begin position="193"/>
        <end position="213"/>
    </location>
</feature>
<proteinExistence type="predicted"/>
<keyword evidence="1" id="KW-0472">Membrane</keyword>
<feature type="transmembrane region" description="Helical" evidence="1">
    <location>
        <begin position="91"/>
        <end position="110"/>
    </location>
</feature>
<feature type="transmembrane region" description="Helical" evidence="1">
    <location>
        <begin position="116"/>
        <end position="136"/>
    </location>
</feature>
<accession>A0A3B1CWZ2</accession>
<keyword evidence="1" id="KW-1133">Transmembrane helix</keyword>
<feature type="transmembrane region" description="Helical" evidence="1">
    <location>
        <begin position="51"/>
        <end position="79"/>
    </location>
</feature>
<name>A0A3B1CWZ2_9ZZZZ</name>
<feature type="transmembrane region" description="Helical" evidence="1">
    <location>
        <begin position="284"/>
        <end position="306"/>
    </location>
</feature>
<keyword evidence="1" id="KW-0812">Transmembrane</keyword>
<feature type="transmembrane region" description="Helical" evidence="1">
    <location>
        <begin position="396"/>
        <end position="418"/>
    </location>
</feature>